<evidence type="ECO:0000256" key="2">
    <source>
        <dbReference type="SAM" id="MobiDB-lite"/>
    </source>
</evidence>
<keyword evidence="5" id="KW-1185">Reference proteome</keyword>
<feature type="region of interest" description="Disordered" evidence="2">
    <location>
        <begin position="173"/>
        <end position="202"/>
    </location>
</feature>
<proteinExistence type="predicted"/>
<accession>A0A091K7J7</accession>
<dbReference type="Gene3D" id="3.30.70.330">
    <property type="match status" value="1"/>
</dbReference>
<evidence type="ECO:0000313" key="5">
    <source>
        <dbReference type="Proteomes" id="UP000053119"/>
    </source>
</evidence>
<dbReference type="AlphaFoldDB" id="A0A091K7J7"/>
<gene>
    <name evidence="4" type="ORF">Z169_04260</name>
</gene>
<dbReference type="STRING" id="188379.A0A091K7J7"/>
<dbReference type="SUPFAM" id="SSF54928">
    <property type="entry name" value="RNA-binding domain, RBD"/>
    <property type="match status" value="1"/>
</dbReference>
<reference evidence="4 5" key="1">
    <citation type="submission" date="2014-04" db="EMBL/GenBank/DDBJ databases">
        <title>Genome evolution of avian class.</title>
        <authorList>
            <person name="Zhang G."/>
            <person name="Li C."/>
        </authorList>
    </citation>
    <scope>NUCLEOTIDE SEQUENCE [LARGE SCALE GENOMIC DNA]</scope>
    <source>
        <strain evidence="4">BGI_Z169</strain>
    </source>
</reference>
<dbReference type="EMBL" id="KK502032">
    <property type="protein sequence ID" value="KFP19751.1"/>
    <property type="molecule type" value="Genomic_DNA"/>
</dbReference>
<evidence type="ECO:0000313" key="4">
    <source>
        <dbReference type="EMBL" id="KFP19751.1"/>
    </source>
</evidence>
<dbReference type="InterPro" id="IPR000504">
    <property type="entry name" value="RRM_dom"/>
</dbReference>
<dbReference type="PROSITE" id="PS50102">
    <property type="entry name" value="RRM"/>
    <property type="match status" value="1"/>
</dbReference>
<dbReference type="Proteomes" id="UP000053119">
    <property type="component" value="Unassembled WGS sequence"/>
</dbReference>
<dbReference type="PANTHER" id="PTHR15225">
    <property type="entry name" value="INTERFERON-INDUCED PROTEIN 35/NMI N-MYC/STAT INTERACTING PROTEIN"/>
    <property type="match status" value="1"/>
</dbReference>
<dbReference type="PANTHER" id="PTHR15225:SF8">
    <property type="entry name" value="RNA-BINDING PROTEIN 43"/>
    <property type="match status" value="1"/>
</dbReference>
<protein>
    <submittedName>
        <fullName evidence="4">RNA-binding protein 43</fullName>
    </submittedName>
</protein>
<feature type="domain" description="RRM" evidence="3">
    <location>
        <begin position="14"/>
        <end position="101"/>
    </location>
</feature>
<feature type="non-terminal residue" evidence="4">
    <location>
        <position position="338"/>
    </location>
</feature>
<keyword evidence="1" id="KW-0694">RNA-binding</keyword>
<feature type="non-terminal residue" evidence="4">
    <location>
        <position position="1"/>
    </location>
</feature>
<dbReference type="InterPro" id="IPR035979">
    <property type="entry name" value="RBD_domain_sf"/>
</dbReference>
<dbReference type="InterPro" id="IPR012677">
    <property type="entry name" value="Nucleotide-bd_a/b_plait_sf"/>
</dbReference>
<name>A0A091K7J7_EGRGA</name>
<dbReference type="Pfam" id="PF23085">
    <property type="entry name" value="RRM_PARP14_3"/>
    <property type="match status" value="1"/>
</dbReference>
<dbReference type="GO" id="GO:0003723">
    <property type="term" value="F:RNA binding"/>
    <property type="evidence" value="ECO:0007669"/>
    <property type="project" value="UniProtKB-UniRule"/>
</dbReference>
<feature type="compositionally biased region" description="Polar residues" evidence="2">
    <location>
        <begin position="192"/>
        <end position="202"/>
    </location>
</feature>
<sequence length="338" mass="38318">LCAQATGRAAKSARTVVIAGIPDGLLHNDVMTDILMIHFQMSKNNGGDVEEVMYPTMKKGVAYVTFEDREVVESVLKKDEHRLEDRRLSGYYPLKVTRYCENVFSSVTSVLNMSVFKDQFVLEDLIQEFKKKSTALSFGPLQSNGQISVQGSFPAMKLLRDFLLLKAQSLSEKDEREESKSRQRPRRRLQQHGLTPETSNSVHAADGEKQVVVLDTDTYRYMKHFFPRTFPVNADVVISEITDGDITTVSIENAGGRSGAGQVLRVKEKIEDQSVKLHHALRKERIYFEEHVRGGTWRYKGVCASLQARYPHVLIIPYDTHIDVIGNSSEIFEFTKEV</sequence>
<evidence type="ECO:0000256" key="1">
    <source>
        <dbReference type="PROSITE-ProRule" id="PRU00176"/>
    </source>
</evidence>
<evidence type="ECO:0000259" key="3">
    <source>
        <dbReference type="PROSITE" id="PS50102"/>
    </source>
</evidence>
<organism evidence="4 5">
    <name type="scientific">Egretta garzetta</name>
    <name type="common">Little egret</name>
    <dbReference type="NCBI Taxonomy" id="188379"/>
    <lineage>
        <taxon>Eukaryota</taxon>
        <taxon>Metazoa</taxon>
        <taxon>Chordata</taxon>
        <taxon>Craniata</taxon>
        <taxon>Vertebrata</taxon>
        <taxon>Euteleostomi</taxon>
        <taxon>Archelosauria</taxon>
        <taxon>Archosauria</taxon>
        <taxon>Dinosauria</taxon>
        <taxon>Saurischia</taxon>
        <taxon>Theropoda</taxon>
        <taxon>Coelurosauria</taxon>
        <taxon>Aves</taxon>
        <taxon>Neognathae</taxon>
        <taxon>Neoaves</taxon>
        <taxon>Aequornithes</taxon>
        <taxon>Pelecaniformes</taxon>
        <taxon>Ardeidae</taxon>
        <taxon>Egretta</taxon>
    </lineage>
</organism>